<reference evidence="1" key="1">
    <citation type="submission" date="2014-09" db="EMBL/GenBank/DDBJ databases">
        <authorList>
            <person name="Magalhaes I.L.F."/>
            <person name="Oliveira U."/>
            <person name="Santos F.R."/>
            <person name="Vidigal T.H.D.A."/>
            <person name="Brescovit A.D."/>
            <person name="Santos A.J."/>
        </authorList>
    </citation>
    <scope>NUCLEOTIDE SEQUENCE</scope>
    <source>
        <tissue evidence="1">Shoot tissue taken approximately 20 cm above the soil surface</tissue>
    </source>
</reference>
<protein>
    <submittedName>
        <fullName evidence="1">Uncharacterized protein</fullName>
    </submittedName>
</protein>
<evidence type="ECO:0000313" key="1">
    <source>
        <dbReference type="EMBL" id="JAD36412.1"/>
    </source>
</evidence>
<organism evidence="1">
    <name type="scientific">Arundo donax</name>
    <name type="common">Giant reed</name>
    <name type="synonym">Donax arundinaceus</name>
    <dbReference type="NCBI Taxonomy" id="35708"/>
    <lineage>
        <taxon>Eukaryota</taxon>
        <taxon>Viridiplantae</taxon>
        <taxon>Streptophyta</taxon>
        <taxon>Embryophyta</taxon>
        <taxon>Tracheophyta</taxon>
        <taxon>Spermatophyta</taxon>
        <taxon>Magnoliopsida</taxon>
        <taxon>Liliopsida</taxon>
        <taxon>Poales</taxon>
        <taxon>Poaceae</taxon>
        <taxon>PACMAD clade</taxon>
        <taxon>Arundinoideae</taxon>
        <taxon>Arundineae</taxon>
        <taxon>Arundo</taxon>
    </lineage>
</organism>
<name>A0A0A8ZNJ1_ARUDO</name>
<dbReference type="EMBL" id="GBRH01261483">
    <property type="protein sequence ID" value="JAD36412.1"/>
    <property type="molecule type" value="Transcribed_RNA"/>
</dbReference>
<reference evidence="1" key="2">
    <citation type="journal article" date="2015" name="Data Brief">
        <title>Shoot transcriptome of the giant reed, Arundo donax.</title>
        <authorList>
            <person name="Barrero R.A."/>
            <person name="Guerrero F.D."/>
            <person name="Moolhuijzen P."/>
            <person name="Goolsby J.A."/>
            <person name="Tidwell J."/>
            <person name="Bellgard S.E."/>
            <person name="Bellgard M.I."/>
        </authorList>
    </citation>
    <scope>NUCLEOTIDE SEQUENCE</scope>
    <source>
        <tissue evidence="1">Shoot tissue taken approximately 20 cm above the soil surface</tissue>
    </source>
</reference>
<accession>A0A0A8ZNJ1</accession>
<proteinExistence type="predicted"/>
<dbReference type="AlphaFoldDB" id="A0A0A8ZNJ1"/>
<sequence>MTPSTTKLASSTFAYTAGALL</sequence>